<evidence type="ECO:0000313" key="1">
    <source>
        <dbReference type="EMBL" id="MDX5983729.1"/>
    </source>
</evidence>
<proteinExistence type="predicted"/>
<organism evidence="1 2">
    <name type="scientific">Sphingomonas echinoides</name>
    <dbReference type="NCBI Taxonomy" id="59803"/>
    <lineage>
        <taxon>Bacteria</taxon>
        <taxon>Pseudomonadati</taxon>
        <taxon>Pseudomonadota</taxon>
        <taxon>Alphaproteobacteria</taxon>
        <taxon>Sphingomonadales</taxon>
        <taxon>Sphingomonadaceae</taxon>
        <taxon>Sphingomonas</taxon>
    </lineage>
</organism>
<protein>
    <submittedName>
        <fullName evidence="1">Uncharacterized protein</fullName>
    </submittedName>
</protein>
<evidence type="ECO:0000313" key="2">
    <source>
        <dbReference type="Proteomes" id="UP001279660"/>
    </source>
</evidence>
<dbReference type="RefSeq" id="WP_010404547.1">
    <property type="nucleotide sequence ID" value="NZ_JAWXXV010000001.1"/>
</dbReference>
<dbReference type="Proteomes" id="UP001279660">
    <property type="component" value="Unassembled WGS sequence"/>
</dbReference>
<sequence>MSTSEKAFGLIKAVLTYQERMDGLEKKLAALSDGRTRLADSHVALRDRVSTIEGYLRGRRDAAAASDLPRIEG</sequence>
<keyword evidence="2" id="KW-1185">Reference proteome</keyword>
<gene>
    <name evidence="1" type="ORF">SIL82_05605</name>
</gene>
<accession>A0ABU4PLR9</accession>
<dbReference type="EMBL" id="JAWXXV010000001">
    <property type="protein sequence ID" value="MDX5983729.1"/>
    <property type="molecule type" value="Genomic_DNA"/>
</dbReference>
<comment type="caution">
    <text evidence="1">The sequence shown here is derived from an EMBL/GenBank/DDBJ whole genome shotgun (WGS) entry which is preliminary data.</text>
</comment>
<name>A0ABU4PLR9_9SPHN</name>
<reference evidence="1 2" key="1">
    <citation type="submission" date="2023-11" db="EMBL/GenBank/DDBJ databases">
        <title>MicrobeMod: A computational toolkit for identifying prokaryotic methylation and restriction-modification with nanopore sequencing.</title>
        <authorList>
            <person name="Crits-Christoph A."/>
            <person name="Kang S.C."/>
            <person name="Lee H."/>
            <person name="Ostrov N."/>
        </authorList>
    </citation>
    <scope>NUCLEOTIDE SEQUENCE [LARGE SCALE GENOMIC DNA]</scope>
    <source>
        <strain evidence="1 2">ATCC 14820</strain>
    </source>
</reference>